<evidence type="ECO:0000256" key="1">
    <source>
        <dbReference type="SAM" id="MobiDB-lite"/>
    </source>
</evidence>
<feature type="compositionally biased region" description="Low complexity" evidence="1">
    <location>
        <begin position="201"/>
        <end position="210"/>
    </location>
</feature>
<reference evidence="2 3" key="1">
    <citation type="submission" date="2010-10" db="EMBL/GenBank/DDBJ databases">
        <title>Complete sequence of Frankia sp. EuI1c.</title>
        <authorList>
            <consortium name="US DOE Joint Genome Institute"/>
            <person name="Lucas S."/>
            <person name="Copeland A."/>
            <person name="Lapidus A."/>
            <person name="Cheng J.-F."/>
            <person name="Bruce D."/>
            <person name="Goodwin L."/>
            <person name="Pitluck S."/>
            <person name="Chertkov O."/>
            <person name="Detter J.C."/>
            <person name="Han C."/>
            <person name="Tapia R."/>
            <person name="Land M."/>
            <person name="Hauser L."/>
            <person name="Jeffries C."/>
            <person name="Kyrpides N."/>
            <person name="Ivanova N."/>
            <person name="Mikhailova N."/>
            <person name="Beauchemin N."/>
            <person name="Sen A."/>
            <person name="Sur S.A."/>
            <person name="Gtari M."/>
            <person name="Wall L."/>
            <person name="Tisa L."/>
            <person name="Woyke T."/>
        </authorList>
    </citation>
    <scope>NUCLEOTIDE SEQUENCE [LARGE SCALE GENOMIC DNA]</scope>
    <source>
        <strain evidence="3">DSM 45817 / CECT 9037 / EuI1c</strain>
    </source>
</reference>
<dbReference type="PANTHER" id="PTHR33361:SF15">
    <property type="entry name" value="DUF885 FAMILY LIPOPROTEIN"/>
    <property type="match status" value="1"/>
</dbReference>
<dbReference type="eggNOG" id="COG4805">
    <property type="taxonomic scope" value="Bacteria"/>
</dbReference>
<protein>
    <recommendedName>
        <fullName evidence="4">DUF885 domain-containing protein</fullName>
    </recommendedName>
</protein>
<dbReference type="HOGENOM" id="CLU_028527_0_0_11"/>
<evidence type="ECO:0000313" key="2">
    <source>
        <dbReference type="EMBL" id="ADP80030.1"/>
    </source>
</evidence>
<dbReference type="EMBL" id="CP002299">
    <property type="protein sequence ID" value="ADP80030.1"/>
    <property type="molecule type" value="Genomic_DNA"/>
</dbReference>
<evidence type="ECO:0008006" key="4">
    <source>
        <dbReference type="Google" id="ProtNLM"/>
    </source>
</evidence>
<dbReference type="KEGG" id="fri:FraEuI1c_1980"/>
<name>E3ITY3_PSEI1</name>
<gene>
    <name evidence="2" type="ordered locus">FraEuI1c_1980</name>
</gene>
<evidence type="ECO:0000313" key="3">
    <source>
        <dbReference type="Proteomes" id="UP000002484"/>
    </source>
</evidence>
<dbReference type="AlphaFoldDB" id="E3ITY3"/>
<feature type="compositionally biased region" description="Basic and acidic residues" evidence="1">
    <location>
        <begin position="212"/>
        <end position="230"/>
    </location>
</feature>
<dbReference type="STRING" id="298654.FraEuI1c_1980"/>
<dbReference type="InterPro" id="IPR010281">
    <property type="entry name" value="DUF885"/>
</dbReference>
<dbReference type="InParanoid" id="E3ITY3"/>
<dbReference type="PANTHER" id="PTHR33361">
    <property type="entry name" value="GLR0591 PROTEIN"/>
    <property type="match status" value="1"/>
</dbReference>
<dbReference type="Proteomes" id="UP000002484">
    <property type="component" value="Chromosome"/>
</dbReference>
<feature type="region of interest" description="Disordered" evidence="1">
    <location>
        <begin position="201"/>
        <end position="230"/>
    </location>
</feature>
<sequence>MADGILDDLFARRPEWATELGDHRFDDRLTDYGRGAHADLVRALARHRAALDRVDVAGLDPEAAVDRSMLSDLLAAQEFEATALREHEWNPLVHLPGHALHRLLARPFAPAPDRLRLLAGRLGALPDALATARRVLGPMPRVHVETAVGQAGGLAGLIGADVGAMLAGEPSLRSLVEPAQAAALRAVEEFADWLRDRLPGAAAGSGAGADTEADRGAGDDGRLDADPRGPRLGERLWAGRLGHALASDLTSAEIVSAARERLDWLSEEIAAVAAEFLGEPAGPGVVRRALDRVAADAPTDATVVADIRAALAEVNAFLAATELVGPTDAPLEVVVMPEFARGVSVAYCDPPGPLETAPLTTFYAIAPTLAGWPEERRRSFYREYNRASLRNLTVHEAIPGHHLQLAASTRFRGPTRVRAAAWSGTFTEGWAVYAEQLMAEAGFGGLPVRLQQLKVQLRMTINALLDHGVHCEGMSRAEAMSLMRDRGLQEEGEAFGKWRRALLTSGQLSTYFVGWKELTELRQSLSPAPSALRAFHDELLAHGSPPPRHLRALLRTSAFITA</sequence>
<organism evidence="2 3">
    <name type="scientific">Pseudofrankia inefficax (strain DSM 45817 / CECT 9037 / DDB 130130 / EuI1c)</name>
    <name type="common">Frankia inefficax</name>
    <dbReference type="NCBI Taxonomy" id="298654"/>
    <lineage>
        <taxon>Bacteria</taxon>
        <taxon>Bacillati</taxon>
        <taxon>Actinomycetota</taxon>
        <taxon>Actinomycetes</taxon>
        <taxon>Frankiales</taxon>
        <taxon>Frankiaceae</taxon>
        <taxon>Pseudofrankia</taxon>
    </lineage>
</organism>
<accession>E3ITY3</accession>
<keyword evidence="3" id="KW-1185">Reference proteome</keyword>
<proteinExistence type="predicted"/>
<dbReference type="Pfam" id="PF05960">
    <property type="entry name" value="DUF885"/>
    <property type="match status" value="1"/>
</dbReference>